<dbReference type="Pfam" id="PF00646">
    <property type="entry name" value="F-box"/>
    <property type="match status" value="1"/>
</dbReference>
<feature type="domain" description="F-box" evidence="1">
    <location>
        <begin position="1"/>
        <end position="48"/>
    </location>
</feature>
<protein>
    <recommendedName>
        <fullName evidence="1">F-box domain-containing protein</fullName>
    </recommendedName>
</protein>
<dbReference type="NCBIfam" id="TIGR01640">
    <property type="entry name" value="F_box_assoc_1"/>
    <property type="match status" value="1"/>
</dbReference>
<dbReference type="InterPro" id="IPR017451">
    <property type="entry name" value="F-box-assoc_interact_dom"/>
</dbReference>
<dbReference type="CDD" id="cd22157">
    <property type="entry name" value="F-box_AtFBW1-like"/>
    <property type="match status" value="1"/>
</dbReference>
<reference evidence="2 3" key="1">
    <citation type="journal article" date="2020" name="BMC Genomics">
        <title>Intraspecific diversification of the crop wild relative Brassica cretica Lam. using demographic model selection.</title>
        <authorList>
            <person name="Kioukis A."/>
            <person name="Michalopoulou V.A."/>
            <person name="Briers L."/>
            <person name="Pirintsos S."/>
            <person name="Studholme D.J."/>
            <person name="Pavlidis P."/>
            <person name="Sarris P.F."/>
        </authorList>
    </citation>
    <scope>NUCLEOTIDE SEQUENCE [LARGE SCALE GENOMIC DNA]</scope>
    <source>
        <strain evidence="3">cv. PFS-1207/04</strain>
    </source>
</reference>
<dbReference type="InterPro" id="IPR001810">
    <property type="entry name" value="F-box_dom"/>
</dbReference>
<keyword evidence="3" id="KW-1185">Reference proteome</keyword>
<dbReference type="InterPro" id="IPR036047">
    <property type="entry name" value="F-box-like_dom_sf"/>
</dbReference>
<dbReference type="Pfam" id="PF07734">
    <property type="entry name" value="FBA_1"/>
    <property type="match status" value="1"/>
</dbReference>
<dbReference type="PANTHER" id="PTHR31672">
    <property type="entry name" value="BNACNNG10540D PROTEIN"/>
    <property type="match status" value="1"/>
</dbReference>
<dbReference type="Proteomes" id="UP000266723">
    <property type="component" value="Unassembled WGS sequence"/>
</dbReference>
<comment type="caution">
    <text evidence="2">The sequence shown here is derived from an EMBL/GenBank/DDBJ whole genome shotgun (WGS) entry which is preliminary data.</text>
</comment>
<dbReference type="PROSITE" id="PS50181">
    <property type="entry name" value="FBOX"/>
    <property type="match status" value="1"/>
</dbReference>
<dbReference type="EMBL" id="QGKV02000299">
    <property type="protein sequence ID" value="KAF3592722.1"/>
    <property type="molecule type" value="Genomic_DNA"/>
</dbReference>
<dbReference type="InterPro" id="IPR006527">
    <property type="entry name" value="F-box-assoc_dom_typ1"/>
</dbReference>
<dbReference type="SUPFAM" id="SSF81383">
    <property type="entry name" value="F-box domain"/>
    <property type="match status" value="1"/>
</dbReference>
<organism evidence="2 3">
    <name type="scientific">Brassica cretica</name>
    <name type="common">Mustard</name>
    <dbReference type="NCBI Taxonomy" id="69181"/>
    <lineage>
        <taxon>Eukaryota</taxon>
        <taxon>Viridiplantae</taxon>
        <taxon>Streptophyta</taxon>
        <taxon>Embryophyta</taxon>
        <taxon>Tracheophyta</taxon>
        <taxon>Spermatophyta</taxon>
        <taxon>Magnoliopsida</taxon>
        <taxon>eudicotyledons</taxon>
        <taxon>Gunneridae</taxon>
        <taxon>Pentapetalae</taxon>
        <taxon>rosids</taxon>
        <taxon>malvids</taxon>
        <taxon>Brassicales</taxon>
        <taxon>Brassicaceae</taxon>
        <taxon>Brassiceae</taxon>
        <taxon>Brassica</taxon>
    </lineage>
</organism>
<dbReference type="InterPro" id="IPR050796">
    <property type="entry name" value="SCF_F-box_component"/>
</dbReference>
<evidence type="ECO:0000259" key="1">
    <source>
        <dbReference type="PROSITE" id="PS50181"/>
    </source>
</evidence>
<accession>A0ABQ7E6V7</accession>
<evidence type="ECO:0000313" key="3">
    <source>
        <dbReference type="Proteomes" id="UP000266723"/>
    </source>
</evidence>
<sequence>MSDLPTDIVEEILSRVPAMSLKRLRSTCKRWNALFKDSRFTDKHFLKAGKQSLVLTLKVSGVMLASFSLNVDDLSIEIKVQLSLKDSHSGSVCLFDIFHCNGLLLCTTTRNNRIVVCNPWLGETRWIQIKPDYVGRSTFVLGHDNNNCCDSYLILRCYQPYDHDKFNVFEIFELRSGSWRVLDVDTLDWFLKPRGVSLKGNAYWLASQKYKTNFLQSLDFTRERFRRLCLPTFQSGGFMSVLVVREEQLSVLRESYINRSKIEIWVTNKISFGFSVLALNVTHNRLETLLLAKSTKLLSRRSFAMITDGHVDVLINSADR</sequence>
<proteinExistence type="predicted"/>
<dbReference type="SMART" id="SM00256">
    <property type="entry name" value="FBOX"/>
    <property type="match status" value="1"/>
</dbReference>
<gene>
    <name evidence="2" type="ORF">DY000_02020917</name>
</gene>
<dbReference type="Gene3D" id="1.20.1280.50">
    <property type="match status" value="1"/>
</dbReference>
<dbReference type="PANTHER" id="PTHR31672:SF13">
    <property type="entry name" value="F-BOX PROTEIN CPR30-LIKE"/>
    <property type="match status" value="1"/>
</dbReference>
<evidence type="ECO:0000313" key="2">
    <source>
        <dbReference type="EMBL" id="KAF3592722.1"/>
    </source>
</evidence>
<name>A0ABQ7E6V7_BRACR</name>